<evidence type="ECO:0000313" key="3">
    <source>
        <dbReference type="Proteomes" id="UP000059680"/>
    </source>
</evidence>
<sequence>MSSSVSQAGSGSGGGGGDSSLSGLPALWTVKRLHSVRLMMCLACAGANSSSATPGSCKQQQLAAGIGPDYPVQLGLINGPPAQRG</sequence>
<accession>A0A0P0W542</accession>
<name>A0A0P0W542_ORYSJ</name>
<dbReference type="InParanoid" id="A0A0P0W542"/>
<keyword evidence="3" id="KW-1185">Reference proteome</keyword>
<evidence type="ECO:0000256" key="1">
    <source>
        <dbReference type="SAM" id="MobiDB-lite"/>
    </source>
</evidence>
<reference evidence="3" key="1">
    <citation type="journal article" date="2005" name="Nature">
        <title>The map-based sequence of the rice genome.</title>
        <authorList>
            <consortium name="International rice genome sequencing project (IRGSP)"/>
            <person name="Matsumoto T."/>
            <person name="Wu J."/>
            <person name="Kanamori H."/>
            <person name="Katayose Y."/>
            <person name="Fujisawa M."/>
            <person name="Namiki N."/>
            <person name="Mizuno H."/>
            <person name="Yamamoto K."/>
            <person name="Antonio B.A."/>
            <person name="Baba T."/>
            <person name="Sakata K."/>
            <person name="Nagamura Y."/>
            <person name="Aoki H."/>
            <person name="Arikawa K."/>
            <person name="Arita K."/>
            <person name="Bito T."/>
            <person name="Chiden Y."/>
            <person name="Fujitsuka N."/>
            <person name="Fukunaka R."/>
            <person name="Hamada M."/>
            <person name="Harada C."/>
            <person name="Hayashi A."/>
            <person name="Hijishita S."/>
            <person name="Honda M."/>
            <person name="Hosokawa S."/>
            <person name="Ichikawa Y."/>
            <person name="Idonuma A."/>
            <person name="Iijima M."/>
            <person name="Ikeda M."/>
            <person name="Ikeno M."/>
            <person name="Ito K."/>
            <person name="Ito S."/>
            <person name="Ito T."/>
            <person name="Ito Y."/>
            <person name="Ito Y."/>
            <person name="Iwabuchi A."/>
            <person name="Kamiya K."/>
            <person name="Karasawa W."/>
            <person name="Kurita K."/>
            <person name="Katagiri S."/>
            <person name="Kikuta A."/>
            <person name="Kobayashi H."/>
            <person name="Kobayashi N."/>
            <person name="Machita K."/>
            <person name="Maehara T."/>
            <person name="Masukawa M."/>
            <person name="Mizubayashi T."/>
            <person name="Mukai Y."/>
            <person name="Nagasaki H."/>
            <person name="Nagata Y."/>
            <person name="Naito S."/>
            <person name="Nakashima M."/>
            <person name="Nakama Y."/>
            <person name="Nakamichi Y."/>
            <person name="Nakamura M."/>
            <person name="Meguro A."/>
            <person name="Negishi M."/>
            <person name="Ohta I."/>
            <person name="Ohta T."/>
            <person name="Okamoto M."/>
            <person name="Ono N."/>
            <person name="Saji S."/>
            <person name="Sakaguchi M."/>
            <person name="Sakai K."/>
            <person name="Shibata M."/>
            <person name="Shimokawa T."/>
            <person name="Song J."/>
            <person name="Takazaki Y."/>
            <person name="Terasawa K."/>
            <person name="Tsugane M."/>
            <person name="Tsuji K."/>
            <person name="Ueda S."/>
            <person name="Waki K."/>
            <person name="Yamagata H."/>
            <person name="Yamamoto M."/>
            <person name="Yamamoto S."/>
            <person name="Yamane H."/>
            <person name="Yoshiki S."/>
            <person name="Yoshihara R."/>
            <person name="Yukawa K."/>
            <person name="Zhong H."/>
            <person name="Yano M."/>
            <person name="Yuan Q."/>
            <person name="Ouyang S."/>
            <person name="Liu J."/>
            <person name="Jones K.M."/>
            <person name="Gansberger K."/>
            <person name="Moffat K."/>
            <person name="Hill J."/>
            <person name="Bera J."/>
            <person name="Fadrosh D."/>
            <person name="Jin S."/>
            <person name="Johri S."/>
            <person name="Kim M."/>
            <person name="Overton L."/>
            <person name="Reardon M."/>
            <person name="Tsitrin T."/>
            <person name="Vuong H."/>
            <person name="Weaver B."/>
            <person name="Ciecko A."/>
            <person name="Tallon L."/>
            <person name="Jackson J."/>
            <person name="Pai G."/>
            <person name="Aken S.V."/>
            <person name="Utterback T."/>
            <person name="Reidmuller S."/>
            <person name="Feldblyum T."/>
            <person name="Hsiao J."/>
            <person name="Zismann V."/>
            <person name="Iobst S."/>
            <person name="de Vazeille A.R."/>
            <person name="Buell C.R."/>
            <person name="Ying K."/>
            <person name="Li Y."/>
            <person name="Lu T."/>
            <person name="Huang Y."/>
            <person name="Zhao Q."/>
            <person name="Feng Q."/>
            <person name="Zhang L."/>
            <person name="Zhu J."/>
            <person name="Weng Q."/>
            <person name="Mu J."/>
            <person name="Lu Y."/>
            <person name="Fan D."/>
            <person name="Liu Y."/>
            <person name="Guan J."/>
            <person name="Zhang Y."/>
            <person name="Yu S."/>
            <person name="Liu X."/>
            <person name="Zhang Y."/>
            <person name="Hong G."/>
            <person name="Han B."/>
            <person name="Choisne N."/>
            <person name="Demange N."/>
            <person name="Orjeda G."/>
            <person name="Samain S."/>
            <person name="Cattolico L."/>
            <person name="Pelletier E."/>
            <person name="Couloux A."/>
            <person name="Segurens B."/>
            <person name="Wincker P."/>
            <person name="D'Hont A."/>
            <person name="Scarpelli C."/>
            <person name="Weissenbach J."/>
            <person name="Salanoubat M."/>
            <person name="Quetier F."/>
            <person name="Yu Y."/>
            <person name="Kim H.R."/>
            <person name="Rambo T."/>
            <person name="Currie J."/>
            <person name="Collura K."/>
            <person name="Luo M."/>
            <person name="Yang T."/>
            <person name="Ammiraju J.S.S."/>
            <person name="Engler F."/>
            <person name="Soderlund C."/>
            <person name="Wing R.A."/>
            <person name="Palmer L.E."/>
            <person name="de la Bastide M."/>
            <person name="Spiegel L."/>
            <person name="Nascimento L."/>
            <person name="Zutavern T."/>
            <person name="O'Shaughnessy A."/>
            <person name="Dike S."/>
            <person name="Dedhia N."/>
            <person name="Preston R."/>
            <person name="Balija V."/>
            <person name="McCombie W.R."/>
            <person name="Chow T."/>
            <person name="Chen H."/>
            <person name="Chung M."/>
            <person name="Chen C."/>
            <person name="Shaw J."/>
            <person name="Wu H."/>
            <person name="Hsiao K."/>
            <person name="Chao Y."/>
            <person name="Chu M."/>
            <person name="Cheng C."/>
            <person name="Hour A."/>
            <person name="Lee P."/>
            <person name="Lin S."/>
            <person name="Lin Y."/>
            <person name="Liou J."/>
            <person name="Liu S."/>
            <person name="Hsing Y."/>
            <person name="Raghuvanshi S."/>
            <person name="Mohanty A."/>
            <person name="Bharti A.K."/>
            <person name="Gaur A."/>
            <person name="Gupta V."/>
            <person name="Kumar D."/>
            <person name="Ravi V."/>
            <person name="Vij S."/>
            <person name="Kapur A."/>
            <person name="Khurana P."/>
            <person name="Khurana P."/>
            <person name="Khurana J.P."/>
            <person name="Tyagi A.K."/>
            <person name="Gaikwad K."/>
            <person name="Singh A."/>
            <person name="Dalal V."/>
            <person name="Srivastava S."/>
            <person name="Dixit A."/>
            <person name="Pal A.K."/>
            <person name="Ghazi I.A."/>
            <person name="Yadav M."/>
            <person name="Pandit A."/>
            <person name="Bhargava A."/>
            <person name="Sureshbabu K."/>
            <person name="Batra K."/>
            <person name="Sharma T.R."/>
            <person name="Mohapatra T."/>
            <person name="Singh N.K."/>
            <person name="Messing J."/>
            <person name="Nelson A.B."/>
            <person name="Fuks G."/>
            <person name="Kavchok S."/>
            <person name="Keizer G."/>
            <person name="Linton E."/>
            <person name="Llaca V."/>
            <person name="Song R."/>
            <person name="Tanyolac B."/>
            <person name="Young S."/>
            <person name="Ho-Il K."/>
            <person name="Hahn J.H."/>
            <person name="Sangsakoo G."/>
            <person name="Vanavichit A."/>
            <person name="de Mattos Luiz.A.T."/>
            <person name="Zimmer P.D."/>
            <person name="Malone G."/>
            <person name="Dellagostin O."/>
            <person name="de Oliveira A.C."/>
            <person name="Bevan M."/>
            <person name="Bancroft I."/>
            <person name="Minx P."/>
            <person name="Cordum H."/>
            <person name="Wilson R."/>
            <person name="Cheng Z."/>
            <person name="Jin W."/>
            <person name="Jiang J."/>
            <person name="Leong S.A."/>
            <person name="Iwama H."/>
            <person name="Gojobori T."/>
            <person name="Itoh T."/>
            <person name="Niimura Y."/>
            <person name="Fujii Y."/>
            <person name="Habara T."/>
            <person name="Sakai H."/>
            <person name="Sato Y."/>
            <person name="Wilson G."/>
            <person name="Kumar K."/>
            <person name="McCouch S."/>
            <person name="Juretic N."/>
            <person name="Hoen D."/>
            <person name="Wright S."/>
            <person name="Bruskiewich R."/>
            <person name="Bureau T."/>
            <person name="Miyao A."/>
            <person name="Hirochika H."/>
            <person name="Nishikawa T."/>
            <person name="Kadowaki K."/>
            <person name="Sugiura M."/>
            <person name="Burr B."/>
            <person name="Sasaki T."/>
        </authorList>
    </citation>
    <scope>NUCLEOTIDE SEQUENCE [LARGE SCALE GENOMIC DNA]</scope>
    <source>
        <strain evidence="3">cv. Nipponbare</strain>
    </source>
</reference>
<dbReference type="PaxDb" id="39947-A0A0P0W542"/>
<dbReference type="Gramene" id="Os03t0829333-00">
    <property type="protein sequence ID" value="Os03t0829333-00"/>
    <property type="gene ID" value="Os03g0829333"/>
</dbReference>
<organism evidence="2 3">
    <name type="scientific">Oryza sativa subsp. japonica</name>
    <name type="common">Rice</name>
    <dbReference type="NCBI Taxonomy" id="39947"/>
    <lineage>
        <taxon>Eukaryota</taxon>
        <taxon>Viridiplantae</taxon>
        <taxon>Streptophyta</taxon>
        <taxon>Embryophyta</taxon>
        <taxon>Tracheophyta</taxon>
        <taxon>Spermatophyta</taxon>
        <taxon>Magnoliopsida</taxon>
        <taxon>Liliopsida</taxon>
        <taxon>Poales</taxon>
        <taxon>Poaceae</taxon>
        <taxon>BOP clade</taxon>
        <taxon>Oryzoideae</taxon>
        <taxon>Oryzeae</taxon>
        <taxon>Oryzinae</taxon>
        <taxon>Oryza</taxon>
        <taxon>Oryza sativa</taxon>
    </lineage>
</organism>
<feature type="region of interest" description="Disordered" evidence="1">
    <location>
        <begin position="1"/>
        <end position="22"/>
    </location>
</feature>
<protein>
    <submittedName>
        <fullName evidence="2">Os03g0829333 protein</fullName>
    </submittedName>
</protein>
<reference evidence="2 3" key="3">
    <citation type="journal article" date="2013" name="Rice">
        <title>Improvement of the Oryza sativa Nipponbare reference genome using next generation sequence and optical map data.</title>
        <authorList>
            <person name="Kawahara Y."/>
            <person name="de la Bastide M."/>
            <person name="Hamilton J.P."/>
            <person name="Kanamori H."/>
            <person name="McCombie W.R."/>
            <person name="Ouyang S."/>
            <person name="Schwartz D.C."/>
            <person name="Tanaka T."/>
            <person name="Wu J."/>
            <person name="Zhou S."/>
            <person name="Childs K.L."/>
            <person name="Davidson R.M."/>
            <person name="Lin H."/>
            <person name="Quesada-Ocampo L."/>
            <person name="Vaillancourt B."/>
            <person name="Sakai H."/>
            <person name="Lee S.S."/>
            <person name="Kim J."/>
            <person name="Numa H."/>
            <person name="Itoh T."/>
            <person name="Buell C.R."/>
            <person name="Matsumoto T."/>
        </authorList>
    </citation>
    <scope>NUCLEOTIDE SEQUENCE [LARGE SCALE GENOMIC DNA]</scope>
    <source>
        <strain evidence="3">cv. Nipponbare</strain>
    </source>
</reference>
<dbReference type="EMBL" id="AP014959">
    <property type="protein sequence ID" value="BAS87184.1"/>
    <property type="molecule type" value="Genomic_DNA"/>
</dbReference>
<dbReference type="Proteomes" id="UP000059680">
    <property type="component" value="Chromosome 3"/>
</dbReference>
<dbReference type="AlphaFoldDB" id="A0A0P0W542"/>
<proteinExistence type="predicted"/>
<gene>
    <name evidence="2" type="ordered locus">Os03g0829333</name>
    <name evidence="2" type="ORF">OSNPB_030829333</name>
</gene>
<reference evidence="2 3" key="2">
    <citation type="journal article" date="2013" name="Plant Cell Physiol.">
        <title>Rice Annotation Project Database (RAP-DB): an integrative and interactive database for rice genomics.</title>
        <authorList>
            <person name="Sakai H."/>
            <person name="Lee S.S."/>
            <person name="Tanaka T."/>
            <person name="Numa H."/>
            <person name="Kim J."/>
            <person name="Kawahara Y."/>
            <person name="Wakimoto H."/>
            <person name="Yang C.C."/>
            <person name="Iwamoto M."/>
            <person name="Abe T."/>
            <person name="Yamada Y."/>
            <person name="Muto A."/>
            <person name="Inokuchi H."/>
            <person name="Ikemura T."/>
            <person name="Matsumoto T."/>
            <person name="Sasaki T."/>
            <person name="Itoh T."/>
        </authorList>
    </citation>
    <scope>NUCLEOTIDE SEQUENCE [LARGE SCALE GENOMIC DNA]</scope>
    <source>
        <strain evidence="3">cv. Nipponbare</strain>
    </source>
</reference>
<evidence type="ECO:0000313" key="2">
    <source>
        <dbReference type="EMBL" id="BAS87184.1"/>
    </source>
</evidence>